<keyword evidence="1" id="KW-0853">WD repeat</keyword>
<keyword evidence="4" id="KW-0804">Transcription</keyword>
<keyword evidence="2" id="KW-0677">Repeat</keyword>
<keyword evidence="6" id="KW-1185">Reference proteome</keyword>
<organism evidence="5 6">
    <name type="scientific">Eruca vesicaria subsp. sativa</name>
    <name type="common">Garden rocket</name>
    <name type="synonym">Eruca sativa</name>
    <dbReference type="NCBI Taxonomy" id="29727"/>
    <lineage>
        <taxon>Eukaryota</taxon>
        <taxon>Viridiplantae</taxon>
        <taxon>Streptophyta</taxon>
        <taxon>Embryophyta</taxon>
        <taxon>Tracheophyta</taxon>
        <taxon>Spermatophyta</taxon>
        <taxon>Magnoliopsida</taxon>
        <taxon>eudicotyledons</taxon>
        <taxon>Gunneridae</taxon>
        <taxon>Pentapetalae</taxon>
        <taxon>rosids</taxon>
        <taxon>malvids</taxon>
        <taxon>Brassicales</taxon>
        <taxon>Brassicaceae</taxon>
        <taxon>Brassiceae</taxon>
        <taxon>Eruca</taxon>
    </lineage>
</organism>
<dbReference type="AlphaFoldDB" id="A0ABC8KK72"/>
<accession>A0ABC8KK72</accession>
<sequence>MSKITLGNESIVGSLTPSNKKSYKLTNKIREGDTPVYSVVFNFLDSRFFSVFASACGNRINLYNCLEDGGIAPLQSYADEDKEESFYTVSWACGVKENPLVVAGGEKGIIRVINVKDETVHVNDETVHKHNSCCLRGRDCMALGRD</sequence>
<dbReference type="Proteomes" id="UP001642260">
    <property type="component" value="Unassembled WGS sequence"/>
</dbReference>
<dbReference type="SUPFAM" id="SSF50978">
    <property type="entry name" value="WD40 repeat-like"/>
    <property type="match status" value="1"/>
</dbReference>
<protein>
    <submittedName>
        <fullName evidence="5">Uncharacterized protein</fullName>
    </submittedName>
</protein>
<dbReference type="Gene3D" id="2.130.10.10">
    <property type="entry name" value="YVTN repeat-like/Quinoprotein amine dehydrogenase"/>
    <property type="match status" value="1"/>
</dbReference>
<evidence type="ECO:0000313" key="5">
    <source>
        <dbReference type="EMBL" id="CAH8358362.1"/>
    </source>
</evidence>
<evidence type="ECO:0000256" key="1">
    <source>
        <dbReference type="ARBA" id="ARBA00022574"/>
    </source>
</evidence>
<name>A0ABC8KK72_ERUVS</name>
<keyword evidence="3" id="KW-0805">Transcription regulation</keyword>
<proteinExistence type="predicted"/>
<dbReference type="InterPro" id="IPR051243">
    <property type="entry name" value="PcG_WD-repeat"/>
</dbReference>
<dbReference type="InterPro" id="IPR015943">
    <property type="entry name" value="WD40/YVTN_repeat-like_dom_sf"/>
</dbReference>
<dbReference type="EMBL" id="CAKOAT010245488">
    <property type="protein sequence ID" value="CAH8358362.1"/>
    <property type="molecule type" value="Genomic_DNA"/>
</dbReference>
<dbReference type="PANTHER" id="PTHR10253">
    <property type="entry name" value="POLYCOMB PROTEIN"/>
    <property type="match status" value="1"/>
</dbReference>
<comment type="caution">
    <text evidence="5">The sequence shown here is derived from an EMBL/GenBank/DDBJ whole genome shotgun (WGS) entry which is preliminary data.</text>
</comment>
<evidence type="ECO:0000256" key="2">
    <source>
        <dbReference type="ARBA" id="ARBA00022737"/>
    </source>
</evidence>
<dbReference type="InterPro" id="IPR036322">
    <property type="entry name" value="WD40_repeat_dom_sf"/>
</dbReference>
<reference evidence="5 6" key="1">
    <citation type="submission" date="2022-03" db="EMBL/GenBank/DDBJ databases">
        <authorList>
            <person name="Macdonald S."/>
            <person name="Ahmed S."/>
            <person name="Newling K."/>
        </authorList>
    </citation>
    <scope>NUCLEOTIDE SEQUENCE [LARGE SCALE GENOMIC DNA]</scope>
</reference>
<evidence type="ECO:0000256" key="3">
    <source>
        <dbReference type="ARBA" id="ARBA00023015"/>
    </source>
</evidence>
<evidence type="ECO:0000256" key="4">
    <source>
        <dbReference type="ARBA" id="ARBA00023163"/>
    </source>
</evidence>
<gene>
    <name evidence="5" type="ORF">ERUC_LOCUS24118</name>
</gene>
<evidence type="ECO:0000313" key="6">
    <source>
        <dbReference type="Proteomes" id="UP001642260"/>
    </source>
</evidence>